<feature type="region of interest" description="Disordered" evidence="1">
    <location>
        <begin position="47"/>
        <end position="101"/>
    </location>
</feature>
<keyword evidence="2" id="KW-1133">Transmembrane helix</keyword>
<evidence type="ECO:0000313" key="3">
    <source>
        <dbReference type="EMBL" id="GMS95264.1"/>
    </source>
</evidence>
<keyword evidence="2" id="KW-0812">Transmembrane</keyword>
<evidence type="ECO:0000313" key="4">
    <source>
        <dbReference type="Proteomes" id="UP001432027"/>
    </source>
</evidence>
<organism evidence="3 4">
    <name type="scientific">Pristionchus entomophagus</name>
    <dbReference type="NCBI Taxonomy" id="358040"/>
    <lineage>
        <taxon>Eukaryota</taxon>
        <taxon>Metazoa</taxon>
        <taxon>Ecdysozoa</taxon>
        <taxon>Nematoda</taxon>
        <taxon>Chromadorea</taxon>
        <taxon>Rhabditida</taxon>
        <taxon>Rhabditina</taxon>
        <taxon>Diplogasteromorpha</taxon>
        <taxon>Diplogasteroidea</taxon>
        <taxon>Neodiplogasteridae</taxon>
        <taxon>Pristionchus</taxon>
    </lineage>
</organism>
<dbReference type="Pfam" id="PF10961">
    <property type="entry name" value="SelK_SelG"/>
    <property type="match status" value="1"/>
</dbReference>
<evidence type="ECO:0008006" key="5">
    <source>
        <dbReference type="Google" id="ProtNLM"/>
    </source>
</evidence>
<dbReference type="AlphaFoldDB" id="A0AAV5TLL0"/>
<dbReference type="Proteomes" id="UP001432027">
    <property type="component" value="Unassembled WGS sequence"/>
</dbReference>
<proteinExistence type="predicted"/>
<feature type="compositionally biased region" description="Gly residues" evidence="1">
    <location>
        <begin position="78"/>
        <end position="94"/>
    </location>
</feature>
<gene>
    <name evidence="3" type="ORF">PENTCL1PPCAC_17439</name>
</gene>
<evidence type="ECO:0000256" key="1">
    <source>
        <dbReference type="SAM" id="MobiDB-lite"/>
    </source>
</evidence>
<evidence type="ECO:0000256" key="2">
    <source>
        <dbReference type="SAM" id="Phobius"/>
    </source>
</evidence>
<sequence length="114" mass="11529">VKIVSDGSVKEENALQRFFSKLWTILAAILFFFQSLVGLDQSGGYRNANDHRDHLRRSNTAGGGRFDGAALDGRGGRGDGGGGGVNRRIGGMGSSSGIAPPPMGGGCCGGGGCG</sequence>
<name>A0AAV5TLL0_9BILA</name>
<comment type="caution">
    <text evidence="3">The sequence shown here is derived from an EMBL/GenBank/DDBJ whole genome shotgun (WGS) entry which is preliminary data.</text>
</comment>
<dbReference type="InterPro" id="IPR024491">
    <property type="entry name" value="Se_SelK/SelG"/>
</dbReference>
<accession>A0AAV5TLL0</accession>
<reference evidence="3" key="1">
    <citation type="submission" date="2023-10" db="EMBL/GenBank/DDBJ databases">
        <title>Genome assembly of Pristionchus species.</title>
        <authorList>
            <person name="Yoshida K."/>
            <person name="Sommer R.J."/>
        </authorList>
    </citation>
    <scope>NUCLEOTIDE SEQUENCE</scope>
    <source>
        <strain evidence="3">RS0144</strain>
    </source>
</reference>
<feature type="non-terminal residue" evidence="3">
    <location>
        <position position="1"/>
    </location>
</feature>
<keyword evidence="4" id="KW-1185">Reference proteome</keyword>
<protein>
    <recommendedName>
        <fullName evidence="5">Glycine-rich protein</fullName>
    </recommendedName>
</protein>
<dbReference type="EMBL" id="BTSX01000004">
    <property type="protein sequence ID" value="GMS95264.1"/>
    <property type="molecule type" value="Genomic_DNA"/>
</dbReference>
<keyword evidence="2" id="KW-0472">Membrane</keyword>
<feature type="transmembrane region" description="Helical" evidence="2">
    <location>
        <begin position="22"/>
        <end position="39"/>
    </location>
</feature>